<dbReference type="EMBL" id="FMBC01000060">
    <property type="protein sequence ID" value="SCC65303.1"/>
    <property type="molecule type" value="Genomic_DNA"/>
</dbReference>
<dbReference type="AlphaFoldDB" id="A0A1C4GBL6"/>
<name>A0A1C4GBL6_9ENTR</name>
<accession>A0A1C4GBL6</accession>
<organism evidence="1 2">
    <name type="scientific">Kosakonia oryziphila</name>
    <dbReference type="NCBI Taxonomy" id="1005667"/>
    <lineage>
        <taxon>Bacteria</taxon>
        <taxon>Pseudomonadati</taxon>
        <taxon>Pseudomonadota</taxon>
        <taxon>Gammaproteobacteria</taxon>
        <taxon>Enterobacterales</taxon>
        <taxon>Enterobacteriaceae</taxon>
        <taxon>Kosakonia</taxon>
    </lineage>
</organism>
<sequence>MWQGGNPDLKVEDSQLCITPTLYTFPEQGQFVIRYVLKSSQQNMPVRSVVAAIEVSKTGVRSLPLQSNEGVRPYQ</sequence>
<dbReference type="Proteomes" id="UP000198515">
    <property type="component" value="Unassembled WGS sequence"/>
</dbReference>
<keyword evidence="2" id="KW-1185">Reference proteome</keyword>
<reference evidence="2" key="1">
    <citation type="submission" date="2016-08" db="EMBL/GenBank/DDBJ databases">
        <authorList>
            <person name="Varghese N."/>
            <person name="Submissions Spin"/>
        </authorList>
    </citation>
    <scope>NUCLEOTIDE SEQUENCE [LARGE SCALE GENOMIC DNA]</scope>
    <source>
        <strain evidence="2">REICA_142</strain>
    </source>
</reference>
<protein>
    <submittedName>
        <fullName evidence="1">Uncharacterized protein</fullName>
    </submittedName>
</protein>
<gene>
    <name evidence="1" type="ORF">GA0061070_106010</name>
</gene>
<proteinExistence type="predicted"/>
<evidence type="ECO:0000313" key="2">
    <source>
        <dbReference type="Proteomes" id="UP000198515"/>
    </source>
</evidence>
<evidence type="ECO:0000313" key="1">
    <source>
        <dbReference type="EMBL" id="SCC65303.1"/>
    </source>
</evidence>